<evidence type="ECO:0000313" key="4">
    <source>
        <dbReference type="Proteomes" id="UP001595075"/>
    </source>
</evidence>
<dbReference type="Proteomes" id="UP001595075">
    <property type="component" value="Unassembled WGS sequence"/>
</dbReference>
<feature type="compositionally biased region" description="Polar residues" evidence="1">
    <location>
        <begin position="60"/>
        <end position="73"/>
    </location>
</feature>
<sequence>MVVTLTEFNAIMTQLTRIISPIFSGNGIPTEEELHGGWTERAPCPDSCPLHGQIHPKSPGDSSASNPSTSTVAASKRASQEPDDSHHHKRRRLLNSLGDVIICHIGPTLILSVHRDVLLSTSPGLSKLCEAYTSQNDWTLVLFNQCPDTLRTLFYWMYHNEICISRAISQRPSSHPDPLQTASGLFVKLYIAASIYSMSRLCNDAIDALLSGAQTSDLVKLSTYVYGNTKPGSNLRKLLVKVVSCRYDEEDLLEHRQLICSEFLFDLTRAAFKDRDQGFNRFRDRLPPQEGFCATFHVHEKGEMRCEMMKGYVVAD</sequence>
<organism evidence="3 4">
    <name type="scientific">Oculimacula yallundae</name>
    <dbReference type="NCBI Taxonomy" id="86028"/>
    <lineage>
        <taxon>Eukaryota</taxon>
        <taxon>Fungi</taxon>
        <taxon>Dikarya</taxon>
        <taxon>Ascomycota</taxon>
        <taxon>Pezizomycotina</taxon>
        <taxon>Leotiomycetes</taxon>
        <taxon>Helotiales</taxon>
        <taxon>Ploettnerulaceae</taxon>
        <taxon>Oculimacula</taxon>
    </lineage>
</organism>
<gene>
    <name evidence="3" type="ORF">VTL71DRAFT_13662</name>
</gene>
<dbReference type="SUPFAM" id="SSF54695">
    <property type="entry name" value="POZ domain"/>
    <property type="match status" value="1"/>
</dbReference>
<evidence type="ECO:0000259" key="2">
    <source>
        <dbReference type="PROSITE" id="PS50097"/>
    </source>
</evidence>
<comment type="caution">
    <text evidence="3">The sequence shown here is derived from an EMBL/GenBank/DDBJ whole genome shotgun (WGS) entry which is preliminary data.</text>
</comment>
<accession>A0ABR4CN57</accession>
<evidence type="ECO:0000313" key="3">
    <source>
        <dbReference type="EMBL" id="KAL2070636.1"/>
    </source>
</evidence>
<reference evidence="3 4" key="1">
    <citation type="journal article" date="2024" name="Commun. Biol.">
        <title>Comparative genomic analysis of thermophilic fungi reveals convergent evolutionary adaptations and gene losses.</title>
        <authorList>
            <person name="Steindorff A.S."/>
            <person name="Aguilar-Pontes M.V."/>
            <person name="Robinson A.J."/>
            <person name="Andreopoulos B."/>
            <person name="LaButti K."/>
            <person name="Kuo A."/>
            <person name="Mondo S."/>
            <person name="Riley R."/>
            <person name="Otillar R."/>
            <person name="Haridas S."/>
            <person name="Lipzen A."/>
            <person name="Grimwood J."/>
            <person name="Schmutz J."/>
            <person name="Clum A."/>
            <person name="Reid I.D."/>
            <person name="Moisan M.C."/>
            <person name="Butler G."/>
            <person name="Nguyen T.T.M."/>
            <person name="Dewar K."/>
            <person name="Conant G."/>
            <person name="Drula E."/>
            <person name="Henrissat B."/>
            <person name="Hansel C."/>
            <person name="Singer S."/>
            <person name="Hutchinson M.I."/>
            <person name="de Vries R.P."/>
            <person name="Natvig D.O."/>
            <person name="Powell A.J."/>
            <person name="Tsang A."/>
            <person name="Grigoriev I.V."/>
        </authorList>
    </citation>
    <scope>NUCLEOTIDE SEQUENCE [LARGE SCALE GENOMIC DNA]</scope>
    <source>
        <strain evidence="3 4">CBS 494.80</strain>
    </source>
</reference>
<dbReference type="InterPro" id="IPR000210">
    <property type="entry name" value="BTB/POZ_dom"/>
</dbReference>
<dbReference type="PROSITE" id="PS50097">
    <property type="entry name" value="BTB"/>
    <property type="match status" value="1"/>
</dbReference>
<proteinExistence type="predicted"/>
<feature type="domain" description="BTB" evidence="2">
    <location>
        <begin position="98"/>
        <end position="166"/>
    </location>
</feature>
<dbReference type="InterPro" id="IPR011333">
    <property type="entry name" value="SKP1/BTB/POZ_sf"/>
</dbReference>
<dbReference type="EMBL" id="JAZHXI010000006">
    <property type="protein sequence ID" value="KAL2070636.1"/>
    <property type="molecule type" value="Genomic_DNA"/>
</dbReference>
<evidence type="ECO:0000256" key="1">
    <source>
        <dbReference type="SAM" id="MobiDB-lite"/>
    </source>
</evidence>
<name>A0ABR4CN57_9HELO</name>
<dbReference type="Gene3D" id="3.30.710.10">
    <property type="entry name" value="Potassium Channel Kv1.1, Chain A"/>
    <property type="match status" value="1"/>
</dbReference>
<keyword evidence="4" id="KW-1185">Reference proteome</keyword>
<feature type="region of interest" description="Disordered" evidence="1">
    <location>
        <begin position="48"/>
        <end position="89"/>
    </location>
</feature>
<protein>
    <recommendedName>
        <fullName evidence="2">BTB domain-containing protein</fullName>
    </recommendedName>
</protein>